<keyword evidence="4" id="KW-0119">Carbohydrate metabolism</keyword>
<evidence type="ECO:0000256" key="1">
    <source>
        <dbReference type="ARBA" id="ARBA00022723"/>
    </source>
</evidence>
<keyword evidence="2" id="KW-0378">Hydrolase</keyword>
<dbReference type="AlphaFoldDB" id="A0A0M4NFU8"/>
<keyword evidence="3" id="KW-0460">Magnesium</keyword>
<dbReference type="SFLD" id="SFLDG01129">
    <property type="entry name" value="C1.5:_HAD__Beta-PGM__Phosphata"/>
    <property type="match status" value="1"/>
</dbReference>
<dbReference type="InterPro" id="IPR036412">
    <property type="entry name" value="HAD-like_sf"/>
</dbReference>
<sequence length="211" mass="23444">MNIDTILFDLDGTLIDTAPDLAYALNTLLKEGGLEAKSFEQIKPLVAFGGKALIKFGFGCDENHPNFSNWHQRLLEIYTKNIDLNSAPFDGIGALIKNLVKQRINWGIVTNKPENLTHLLLQKLNIQPGVVVCGDTLEFNKPHPAPLLYACAQLAIEPRRCLFVGDDKNDMLAGSNAGIKTVAVTYGYGQVKSDWNYDYKINQPQELLELI</sequence>
<dbReference type="NCBIfam" id="TIGR01509">
    <property type="entry name" value="HAD-SF-IA-v3"/>
    <property type="match status" value="1"/>
</dbReference>
<evidence type="ECO:0000313" key="6">
    <source>
        <dbReference type="Proteomes" id="UP000058020"/>
    </source>
</evidence>
<dbReference type="GO" id="GO:0046872">
    <property type="term" value="F:metal ion binding"/>
    <property type="evidence" value="ECO:0007669"/>
    <property type="project" value="UniProtKB-KW"/>
</dbReference>
<dbReference type="NCBIfam" id="TIGR01549">
    <property type="entry name" value="HAD-SF-IA-v1"/>
    <property type="match status" value="1"/>
</dbReference>
<dbReference type="InterPro" id="IPR023198">
    <property type="entry name" value="PGP-like_dom2"/>
</dbReference>
<dbReference type="SFLD" id="SFLDS00003">
    <property type="entry name" value="Haloacid_Dehalogenase"/>
    <property type="match status" value="1"/>
</dbReference>
<dbReference type="PANTHER" id="PTHR43434">
    <property type="entry name" value="PHOSPHOGLYCOLATE PHOSPHATASE"/>
    <property type="match status" value="1"/>
</dbReference>
<dbReference type="KEGG" id="tho:SP60_00230"/>
<evidence type="ECO:0000313" key="5">
    <source>
        <dbReference type="EMBL" id="ALE51820.1"/>
    </source>
</evidence>
<dbReference type="InterPro" id="IPR050155">
    <property type="entry name" value="HAD-like_hydrolase_sf"/>
</dbReference>
<dbReference type="GO" id="GO:0006281">
    <property type="term" value="P:DNA repair"/>
    <property type="evidence" value="ECO:0007669"/>
    <property type="project" value="TreeGrafter"/>
</dbReference>
<dbReference type="SFLD" id="SFLDG01135">
    <property type="entry name" value="C1.5.6:_HAD__Beta-PGM__Phospha"/>
    <property type="match status" value="1"/>
</dbReference>
<dbReference type="Gene3D" id="1.10.150.240">
    <property type="entry name" value="Putative phosphatase, domain 2"/>
    <property type="match status" value="1"/>
</dbReference>
<gene>
    <name evidence="5" type="ORF">SP60_00230</name>
</gene>
<evidence type="ECO:0008006" key="7">
    <source>
        <dbReference type="Google" id="ProtNLM"/>
    </source>
</evidence>
<reference evidence="5 6" key="1">
    <citation type="journal article" date="2015" name="Genome Announc.">
        <title>Genome Sequence of 'Candidatus Thioglobus autotrophica' Strain EF1, a Chemoautotroph from the SUP05 Clade of Marine Gammaproteobacteria.</title>
        <authorList>
            <person name="Shah V."/>
            <person name="Morris R.M."/>
        </authorList>
    </citation>
    <scope>NUCLEOTIDE SEQUENCE [LARGE SCALE GENOMIC DNA]</scope>
    <source>
        <strain evidence="5 6">EF1</strain>
    </source>
</reference>
<dbReference type="RefSeq" id="WP_053950732.1">
    <property type="nucleotide sequence ID" value="NZ_CP010552.1"/>
</dbReference>
<dbReference type="InterPro" id="IPR041492">
    <property type="entry name" value="HAD_2"/>
</dbReference>
<dbReference type="InterPro" id="IPR023214">
    <property type="entry name" value="HAD_sf"/>
</dbReference>
<dbReference type="GO" id="GO:0005829">
    <property type="term" value="C:cytosol"/>
    <property type="evidence" value="ECO:0007669"/>
    <property type="project" value="TreeGrafter"/>
</dbReference>
<dbReference type="Pfam" id="PF13419">
    <property type="entry name" value="HAD_2"/>
    <property type="match status" value="1"/>
</dbReference>
<organism evidence="5 6">
    <name type="scientific">Candidatus Thioglobus autotrophicus</name>
    <dbReference type="NCBI Taxonomy" id="1705394"/>
    <lineage>
        <taxon>Bacteria</taxon>
        <taxon>Pseudomonadati</taxon>
        <taxon>Pseudomonadota</taxon>
        <taxon>Gammaproteobacteria</taxon>
        <taxon>Candidatus Pseudothioglobaceae</taxon>
        <taxon>Candidatus Thioglobus</taxon>
    </lineage>
</organism>
<dbReference type="SUPFAM" id="SSF56784">
    <property type="entry name" value="HAD-like"/>
    <property type="match status" value="1"/>
</dbReference>
<dbReference type="OrthoDB" id="9776368at2"/>
<dbReference type="PATRIC" id="fig|1705394.5.peg.46"/>
<proteinExistence type="predicted"/>
<keyword evidence="6" id="KW-1185">Reference proteome</keyword>
<dbReference type="STRING" id="1705394.SP60_00230"/>
<evidence type="ECO:0000256" key="4">
    <source>
        <dbReference type="ARBA" id="ARBA00023277"/>
    </source>
</evidence>
<accession>A0A0M4NFU8</accession>
<evidence type="ECO:0000256" key="2">
    <source>
        <dbReference type="ARBA" id="ARBA00022801"/>
    </source>
</evidence>
<name>A0A0M4NFU8_9GAMM</name>
<keyword evidence="1" id="KW-0479">Metal-binding</keyword>
<protein>
    <recommendedName>
        <fullName evidence="7">Phosphoglycolate phosphatase</fullName>
    </recommendedName>
</protein>
<dbReference type="InterPro" id="IPR006439">
    <property type="entry name" value="HAD-SF_hydro_IA"/>
</dbReference>
<dbReference type="FunFam" id="3.40.50.1000:FF:000022">
    <property type="entry name" value="Phosphoglycolate phosphatase"/>
    <property type="match status" value="1"/>
</dbReference>
<dbReference type="GO" id="GO:0008967">
    <property type="term" value="F:phosphoglycolate phosphatase activity"/>
    <property type="evidence" value="ECO:0007669"/>
    <property type="project" value="TreeGrafter"/>
</dbReference>
<evidence type="ECO:0000256" key="3">
    <source>
        <dbReference type="ARBA" id="ARBA00022842"/>
    </source>
</evidence>
<dbReference type="EMBL" id="CP010552">
    <property type="protein sequence ID" value="ALE51820.1"/>
    <property type="molecule type" value="Genomic_DNA"/>
</dbReference>
<dbReference type="Gene3D" id="3.40.50.1000">
    <property type="entry name" value="HAD superfamily/HAD-like"/>
    <property type="match status" value="1"/>
</dbReference>
<dbReference type="Proteomes" id="UP000058020">
    <property type="component" value="Chromosome"/>
</dbReference>
<dbReference type="PANTHER" id="PTHR43434:SF23">
    <property type="entry name" value="PHOSPHOGLYCOLATE PHOSPHATASE"/>
    <property type="match status" value="1"/>
</dbReference>